<feature type="compositionally biased region" description="Gly residues" evidence="1">
    <location>
        <begin position="77"/>
        <end position="98"/>
    </location>
</feature>
<feature type="region of interest" description="Disordered" evidence="1">
    <location>
        <begin position="62"/>
        <end position="98"/>
    </location>
</feature>
<comment type="caution">
    <text evidence="2">The sequence shown here is derived from an EMBL/GenBank/DDBJ whole genome shotgun (WGS) entry which is preliminary data.</text>
</comment>
<evidence type="ECO:0000313" key="3">
    <source>
        <dbReference type="Proteomes" id="UP001430953"/>
    </source>
</evidence>
<feature type="region of interest" description="Disordered" evidence="1">
    <location>
        <begin position="1"/>
        <end position="38"/>
    </location>
</feature>
<dbReference type="AlphaFoldDB" id="A0AAW2GTY8"/>
<organism evidence="2 3">
    <name type="scientific">Cardiocondyla obscurior</name>
    <dbReference type="NCBI Taxonomy" id="286306"/>
    <lineage>
        <taxon>Eukaryota</taxon>
        <taxon>Metazoa</taxon>
        <taxon>Ecdysozoa</taxon>
        <taxon>Arthropoda</taxon>
        <taxon>Hexapoda</taxon>
        <taxon>Insecta</taxon>
        <taxon>Pterygota</taxon>
        <taxon>Neoptera</taxon>
        <taxon>Endopterygota</taxon>
        <taxon>Hymenoptera</taxon>
        <taxon>Apocrita</taxon>
        <taxon>Aculeata</taxon>
        <taxon>Formicoidea</taxon>
        <taxon>Formicidae</taxon>
        <taxon>Myrmicinae</taxon>
        <taxon>Cardiocondyla</taxon>
    </lineage>
</organism>
<dbReference type="EMBL" id="JADYXP020000002">
    <property type="protein sequence ID" value="KAL0130693.1"/>
    <property type="molecule type" value="Genomic_DNA"/>
</dbReference>
<dbReference type="Proteomes" id="UP001430953">
    <property type="component" value="Unassembled WGS sequence"/>
</dbReference>
<gene>
    <name evidence="2" type="ORF">PUN28_002371</name>
</gene>
<accession>A0AAW2GTY8</accession>
<feature type="compositionally biased region" description="Basic and acidic residues" evidence="1">
    <location>
        <begin position="64"/>
        <end position="76"/>
    </location>
</feature>
<reference evidence="2 3" key="1">
    <citation type="submission" date="2023-03" db="EMBL/GenBank/DDBJ databases">
        <title>High recombination rates correlate with genetic variation in Cardiocondyla obscurior ants.</title>
        <authorList>
            <person name="Errbii M."/>
        </authorList>
    </citation>
    <scope>NUCLEOTIDE SEQUENCE [LARGE SCALE GENOMIC DNA]</scope>
    <source>
        <strain evidence="2">Alpha-2009</strain>
        <tissue evidence="2">Whole body</tissue>
    </source>
</reference>
<keyword evidence="3" id="KW-1185">Reference proteome</keyword>
<evidence type="ECO:0000313" key="2">
    <source>
        <dbReference type="EMBL" id="KAL0130693.1"/>
    </source>
</evidence>
<name>A0AAW2GTY8_9HYME</name>
<proteinExistence type="predicted"/>
<protein>
    <submittedName>
        <fullName evidence="2">Uncharacterized protein</fullName>
    </submittedName>
</protein>
<feature type="compositionally biased region" description="Basic and acidic residues" evidence="1">
    <location>
        <begin position="12"/>
        <end position="38"/>
    </location>
</feature>
<sequence length="98" mass="10122">MVSRGVSLQARSQKERADACKTTVAKEKNQSRDNGIRRVRDAVLNRDSLGGRAAAITLRLYRTSNDRPGKEARGGRGEGAGGGGGGGGRGGRGGASRV</sequence>
<evidence type="ECO:0000256" key="1">
    <source>
        <dbReference type="SAM" id="MobiDB-lite"/>
    </source>
</evidence>